<proteinExistence type="predicted"/>
<evidence type="ECO:0000313" key="5">
    <source>
        <dbReference type="EMBL" id="ERK59989.1"/>
    </source>
</evidence>
<dbReference type="GO" id="GO:0008745">
    <property type="term" value="F:N-acetylmuramoyl-L-alanine amidase activity"/>
    <property type="evidence" value="ECO:0007669"/>
    <property type="project" value="InterPro"/>
</dbReference>
<dbReference type="PATRIC" id="fig|1321820.3.peg.336"/>
<protein>
    <submittedName>
        <fullName evidence="5">N-acetylmuramoyl-L-alanine amidase</fullName>
    </submittedName>
</protein>
<feature type="transmembrane region" description="Helical" evidence="3">
    <location>
        <begin position="12"/>
        <end position="30"/>
    </location>
</feature>
<dbReference type="SMART" id="SM00287">
    <property type="entry name" value="SH3b"/>
    <property type="match status" value="1"/>
</dbReference>
<dbReference type="InterPro" id="IPR039564">
    <property type="entry name" value="Peptidase_C39-like"/>
</dbReference>
<dbReference type="GO" id="GO:0030288">
    <property type="term" value="C:outer membrane-bounded periplasmic space"/>
    <property type="evidence" value="ECO:0007669"/>
    <property type="project" value="TreeGrafter"/>
</dbReference>
<evidence type="ECO:0000256" key="2">
    <source>
        <dbReference type="ARBA" id="ARBA00023316"/>
    </source>
</evidence>
<dbReference type="GO" id="GO:0071555">
    <property type="term" value="P:cell wall organization"/>
    <property type="evidence" value="ECO:0007669"/>
    <property type="project" value="UniProtKB-KW"/>
</dbReference>
<evidence type="ECO:0000256" key="1">
    <source>
        <dbReference type="ARBA" id="ARBA00022801"/>
    </source>
</evidence>
<organism evidence="5 6">
    <name type="scientific">Gemella bergeri ATCC 700627</name>
    <dbReference type="NCBI Taxonomy" id="1321820"/>
    <lineage>
        <taxon>Bacteria</taxon>
        <taxon>Bacillati</taxon>
        <taxon>Bacillota</taxon>
        <taxon>Bacilli</taxon>
        <taxon>Bacillales</taxon>
        <taxon>Gemellaceae</taxon>
        <taxon>Gemella</taxon>
    </lineage>
</organism>
<dbReference type="PROSITE" id="PS51781">
    <property type="entry name" value="SH3B"/>
    <property type="match status" value="1"/>
</dbReference>
<gene>
    <name evidence="5" type="ORF">HMPREF1983_00343</name>
</gene>
<dbReference type="PANTHER" id="PTHR30404:SF0">
    <property type="entry name" value="N-ACETYLMURAMOYL-L-ALANINE AMIDASE AMIC"/>
    <property type="match status" value="1"/>
</dbReference>
<dbReference type="Proteomes" id="UP000016637">
    <property type="component" value="Unassembled WGS sequence"/>
</dbReference>
<dbReference type="Pfam" id="PF08239">
    <property type="entry name" value="SH3_3"/>
    <property type="match status" value="1"/>
</dbReference>
<evidence type="ECO:0000259" key="4">
    <source>
        <dbReference type="PROSITE" id="PS51781"/>
    </source>
</evidence>
<evidence type="ECO:0000313" key="6">
    <source>
        <dbReference type="Proteomes" id="UP000016637"/>
    </source>
</evidence>
<dbReference type="Gene3D" id="3.90.70.10">
    <property type="entry name" value="Cysteine proteinases"/>
    <property type="match status" value="1"/>
</dbReference>
<name>U2QUX4_9BACL</name>
<keyword evidence="6" id="KW-1185">Reference proteome</keyword>
<dbReference type="InterPro" id="IPR002508">
    <property type="entry name" value="MurNAc-LAA_cat"/>
</dbReference>
<keyword evidence="3" id="KW-0472">Membrane</keyword>
<dbReference type="Gene3D" id="2.30.30.40">
    <property type="entry name" value="SH3 Domains"/>
    <property type="match status" value="1"/>
</dbReference>
<dbReference type="HOGENOM" id="CLU_567124_0_0_9"/>
<reference evidence="5 6" key="1">
    <citation type="submission" date="2013-08" db="EMBL/GenBank/DDBJ databases">
        <authorList>
            <person name="Weinstock G."/>
            <person name="Sodergren E."/>
            <person name="Wylie T."/>
            <person name="Fulton L."/>
            <person name="Fulton R."/>
            <person name="Fronick C."/>
            <person name="O'Laughlin M."/>
            <person name="Godfrey J."/>
            <person name="Miner T."/>
            <person name="Herter B."/>
            <person name="Appelbaum E."/>
            <person name="Cordes M."/>
            <person name="Lek S."/>
            <person name="Wollam A."/>
            <person name="Pepin K.H."/>
            <person name="Palsikar V.B."/>
            <person name="Mitreva M."/>
            <person name="Wilson R.K."/>
        </authorList>
    </citation>
    <scope>NUCLEOTIDE SEQUENCE [LARGE SCALE GENOMIC DNA]</scope>
    <source>
        <strain evidence="5 6">ATCC 700627</strain>
    </source>
</reference>
<keyword evidence="3" id="KW-0812">Transmembrane</keyword>
<comment type="caution">
    <text evidence="5">The sequence shown here is derived from an EMBL/GenBank/DDBJ whole genome shotgun (WGS) entry which is preliminary data.</text>
</comment>
<dbReference type="eggNOG" id="COG4990">
    <property type="taxonomic scope" value="Bacteria"/>
</dbReference>
<dbReference type="SUPFAM" id="SSF53187">
    <property type="entry name" value="Zn-dependent exopeptidases"/>
    <property type="match status" value="1"/>
</dbReference>
<keyword evidence="1" id="KW-0378">Hydrolase</keyword>
<dbReference type="Pfam" id="PF01520">
    <property type="entry name" value="Amidase_3"/>
    <property type="match status" value="1"/>
</dbReference>
<dbReference type="Gene3D" id="3.40.630.40">
    <property type="entry name" value="Zn-dependent exopeptidases"/>
    <property type="match status" value="1"/>
</dbReference>
<dbReference type="AlphaFoldDB" id="U2QUX4"/>
<dbReference type="InterPro" id="IPR003646">
    <property type="entry name" value="SH3-like_bac-type"/>
</dbReference>
<dbReference type="PANTHER" id="PTHR30404">
    <property type="entry name" value="N-ACETYLMURAMOYL-L-ALANINE AMIDASE"/>
    <property type="match status" value="1"/>
</dbReference>
<sequence>MKIRKTNNSILLLMLGLITLFCLVGGMYYFSKKTNPQNMNEENNLAISKEIEVRTGPDDSYPSLKKIFAGDNVKMLSKMDVWYEVETNDKYVGWIPGWAILGSDIKSPEDKNKEKLATYTVVINPIIKKEEQPDYKNIYPKNYNLEIAKNLQKKLSNDGVKVILTRENNDVIPTKDEIKKISVDNKADVLLEFDVNNATNKNSEGLKIHYLTTESSRIARALEKNLKTRYISKISSAEKQNNFDQLSENLPQVKIMSGNLADKVDVDILNDKIFNEQYITALKEGVESYLYYLINIDNYNTKRKEQLLNLPQKGLNIPMYYTKQDNYRNISYGLDGKKTIEENGDAIVSLVMIANYLIGDNSPSVDDIVNWAGNKYYIKNQGTYGSIVSAFADKYNLKAEKVDIGKIEDIEQALKDNKPVLVRMKSGLFGDKATYKVIRGYEDEKFYINDPNDDDVKLNSYNGFTKNDVENNLLQAWAFSK</sequence>
<dbReference type="EMBL" id="AWVP01000019">
    <property type="protein sequence ID" value="ERK59989.1"/>
    <property type="molecule type" value="Genomic_DNA"/>
</dbReference>
<dbReference type="GO" id="GO:0009253">
    <property type="term" value="P:peptidoglycan catabolic process"/>
    <property type="evidence" value="ECO:0007669"/>
    <property type="project" value="InterPro"/>
</dbReference>
<keyword evidence="2" id="KW-0961">Cell wall biogenesis/degradation</keyword>
<feature type="domain" description="SH3b" evidence="4">
    <location>
        <begin position="41"/>
        <end position="103"/>
    </location>
</feature>
<dbReference type="Pfam" id="PF13529">
    <property type="entry name" value="Peptidase_C39_2"/>
    <property type="match status" value="1"/>
</dbReference>
<keyword evidence="3" id="KW-1133">Transmembrane helix</keyword>
<evidence type="ECO:0000256" key="3">
    <source>
        <dbReference type="SAM" id="Phobius"/>
    </source>
</evidence>
<accession>U2QUX4</accession>
<dbReference type="CDD" id="cd02696">
    <property type="entry name" value="MurNAc-LAA"/>
    <property type="match status" value="1"/>
</dbReference>
<dbReference type="eggNOG" id="COG0860">
    <property type="taxonomic scope" value="Bacteria"/>
</dbReference>
<dbReference type="InterPro" id="IPR050695">
    <property type="entry name" value="N-acetylmuramoyl_amidase_3"/>
</dbReference>
<dbReference type="RefSeq" id="WP_021752705.1">
    <property type="nucleotide sequence ID" value="NZ_KI271820.1"/>
</dbReference>